<sequence>MNHAKKNILIVDDTIQTLRIFYEFLKDEYDINIATSGEAALKRVEIGSCPDLILLDVVMPGVNGYEVCKRLREKAELRHVPIIFLTGKSSDEDKKRGLEVGGTDFLIKPVGPDLLLAQVKTHLEAKMYVDSLSNRANSLEKEFDKRVKELGSIQDVALQVMASLVETRANETSGHMLRAQHYVKLLSLELSKHSSYKAQLDDFTINVYIKSAALHDIGMFRIPHQILLKPGELDSDEFAIMKTHTMLGRDAIELAEISLGIEGGALTTAKEIALSHQEKWDGSGYPHGLRGEEIPLSARIMAVADVYDALTTGRVYRPPMQHDLASEVIIEGAGSHFDPLIVSAFSKIKNEFRLIAERFSDE</sequence>
<dbReference type="InterPro" id="IPR001789">
    <property type="entry name" value="Sig_transdc_resp-reg_receiver"/>
</dbReference>
<dbReference type="Gene3D" id="3.40.50.2300">
    <property type="match status" value="1"/>
</dbReference>
<name>A0A515ESW4_9BURK</name>
<evidence type="ECO:0000256" key="1">
    <source>
        <dbReference type="PROSITE-ProRule" id="PRU00169"/>
    </source>
</evidence>
<proteinExistence type="predicted"/>
<reference evidence="5" key="2">
    <citation type="journal article" date="2020" name="Int. J. Syst. Evol. Microbiol.">
        <title>Genomic insights into a novel species Rhodoferax aquaticus sp. nov., isolated from freshwater.</title>
        <authorList>
            <person name="Li T."/>
            <person name="Zhuo Y."/>
            <person name="Jin C.Z."/>
            <person name="Wu X."/>
            <person name="Ko S.R."/>
            <person name="Jin F.J."/>
            <person name="Ahn C.Y."/>
            <person name="Oh H.M."/>
            <person name="Lee H.G."/>
            <person name="Jin L."/>
        </authorList>
    </citation>
    <scope>NUCLEOTIDE SEQUENCE [LARGE SCALE GENOMIC DNA]</scope>
    <source>
        <strain evidence="5">Gr-4</strain>
    </source>
</reference>
<organism evidence="4 5">
    <name type="scientific">Rhodoferax aquaticus</name>
    <dbReference type="NCBI Taxonomy" id="2527691"/>
    <lineage>
        <taxon>Bacteria</taxon>
        <taxon>Pseudomonadati</taxon>
        <taxon>Pseudomonadota</taxon>
        <taxon>Betaproteobacteria</taxon>
        <taxon>Burkholderiales</taxon>
        <taxon>Comamonadaceae</taxon>
        <taxon>Rhodoferax</taxon>
    </lineage>
</organism>
<accession>A0A515ESW4</accession>
<dbReference type="SMART" id="SM00471">
    <property type="entry name" value="HDc"/>
    <property type="match status" value="1"/>
</dbReference>
<dbReference type="Pfam" id="PF00072">
    <property type="entry name" value="Response_reg"/>
    <property type="match status" value="1"/>
</dbReference>
<dbReference type="PROSITE" id="PS50110">
    <property type="entry name" value="RESPONSE_REGULATORY"/>
    <property type="match status" value="1"/>
</dbReference>
<dbReference type="SMART" id="SM00448">
    <property type="entry name" value="REC"/>
    <property type="match status" value="1"/>
</dbReference>
<dbReference type="CDD" id="cd00077">
    <property type="entry name" value="HDc"/>
    <property type="match status" value="1"/>
</dbReference>
<dbReference type="AlphaFoldDB" id="A0A515ESW4"/>
<dbReference type="KEGG" id="rhg:EXZ61_17150"/>
<dbReference type="SUPFAM" id="SSF52172">
    <property type="entry name" value="CheY-like"/>
    <property type="match status" value="1"/>
</dbReference>
<keyword evidence="5" id="KW-1185">Reference proteome</keyword>
<dbReference type="Gene3D" id="1.10.3210.10">
    <property type="entry name" value="Hypothetical protein af1432"/>
    <property type="match status" value="1"/>
</dbReference>
<dbReference type="PANTHER" id="PTHR45228:SF5">
    <property type="entry name" value="CYCLIC DI-GMP PHOSPHODIESTERASE VC_1348-RELATED"/>
    <property type="match status" value="1"/>
</dbReference>
<dbReference type="InterPro" id="IPR003607">
    <property type="entry name" value="HD/PDEase_dom"/>
</dbReference>
<dbReference type="EMBL" id="CP036282">
    <property type="protein sequence ID" value="QDL55760.1"/>
    <property type="molecule type" value="Genomic_DNA"/>
</dbReference>
<dbReference type="InterPro" id="IPR037522">
    <property type="entry name" value="HD_GYP_dom"/>
</dbReference>
<feature type="domain" description="Response regulatory" evidence="2">
    <location>
        <begin position="7"/>
        <end position="123"/>
    </location>
</feature>
<dbReference type="InterPro" id="IPR011006">
    <property type="entry name" value="CheY-like_superfamily"/>
</dbReference>
<dbReference type="GO" id="GO:0000160">
    <property type="term" value="P:phosphorelay signal transduction system"/>
    <property type="evidence" value="ECO:0007669"/>
    <property type="project" value="InterPro"/>
</dbReference>
<gene>
    <name evidence="4" type="ORF">EXZ61_17150</name>
</gene>
<dbReference type="RefSeq" id="WP_142812914.1">
    <property type="nucleotide sequence ID" value="NZ_CP036282.1"/>
</dbReference>
<dbReference type="PROSITE" id="PS51832">
    <property type="entry name" value="HD_GYP"/>
    <property type="match status" value="1"/>
</dbReference>
<feature type="domain" description="HD-GYP" evidence="3">
    <location>
        <begin position="150"/>
        <end position="361"/>
    </location>
</feature>
<keyword evidence="1" id="KW-0597">Phosphoprotein</keyword>
<dbReference type="SUPFAM" id="SSF109604">
    <property type="entry name" value="HD-domain/PDEase-like"/>
    <property type="match status" value="1"/>
</dbReference>
<reference evidence="5" key="1">
    <citation type="submission" date="2019-02" db="EMBL/GenBank/DDBJ databases">
        <title>Complete genome sequence of Rhodoferax sp. Gr-4.</title>
        <authorList>
            <person name="Jin L."/>
        </authorList>
    </citation>
    <scope>NUCLEOTIDE SEQUENCE [LARGE SCALE GENOMIC DNA]</scope>
    <source>
        <strain evidence="5">Gr-4</strain>
    </source>
</reference>
<feature type="modified residue" description="4-aspartylphosphate" evidence="1">
    <location>
        <position position="56"/>
    </location>
</feature>
<evidence type="ECO:0000259" key="3">
    <source>
        <dbReference type="PROSITE" id="PS51832"/>
    </source>
</evidence>
<evidence type="ECO:0000259" key="2">
    <source>
        <dbReference type="PROSITE" id="PS50110"/>
    </source>
</evidence>
<evidence type="ECO:0000313" key="5">
    <source>
        <dbReference type="Proteomes" id="UP000317365"/>
    </source>
</evidence>
<dbReference type="InterPro" id="IPR052020">
    <property type="entry name" value="Cyclic_di-GMP/3'3'-cGAMP_PDE"/>
</dbReference>
<dbReference type="PANTHER" id="PTHR45228">
    <property type="entry name" value="CYCLIC DI-GMP PHOSPHODIESTERASE TM_0186-RELATED"/>
    <property type="match status" value="1"/>
</dbReference>
<dbReference type="Pfam" id="PF13487">
    <property type="entry name" value="HD_5"/>
    <property type="match status" value="1"/>
</dbReference>
<dbReference type="GO" id="GO:0008081">
    <property type="term" value="F:phosphoric diester hydrolase activity"/>
    <property type="evidence" value="ECO:0007669"/>
    <property type="project" value="UniProtKB-ARBA"/>
</dbReference>
<evidence type="ECO:0000313" key="4">
    <source>
        <dbReference type="EMBL" id="QDL55760.1"/>
    </source>
</evidence>
<protein>
    <submittedName>
        <fullName evidence="4">Response regulator</fullName>
    </submittedName>
</protein>
<dbReference type="Proteomes" id="UP000317365">
    <property type="component" value="Chromosome"/>
</dbReference>